<organism evidence="1 2">
    <name type="scientific">Candidatus Berkelbacteria bacterium Licking1014_7</name>
    <dbReference type="NCBI Taxonomy" id="2017147"/>
    <lineage>
        <taxon>Bacteria</taxon>
        <taxon>Candidatus Berkelbacteria</taxon>
    </lineage>
</organism>
<sequence>GNVGIGTTAPGADLHIHSTVADLLVRSSNSYSGVNISAGSGNSSYISLSSHNAPDGNGLRLATPGTNGGRASFDINSGSGYSTIVTLQDGGNVGIGTTGPDRKLDALDASNPQIRLTTTDGTVYADLQNSATSLLALSGSTLSASSGTAYGLNFTPNFSSLSGTAGYTALFVNATDGAGSGTENLLDLQVGSASKFVINNQGAHGSPNQTLTLGASATTFAVSSNVMTVTGDAGGNTIATITAGVNGQTLTIIFVDALVTISDDNTHAANSVDLSSAFTSADDTVLRLIFDGTSWYEASRSAN</sequence>
<comment type="caution">
    <text evidence="1">The sequence shown here is derived from an EMBL/GenBank/DDBJ whole genome shotgun (WGS) entry which is preliminary data.</text>
</comment>
<dbReference type="Proteomes" id="UP000315689">
    <property type="component" value="Unassembled WGS sequence"/>
</dbReference>
<dbReference type="AlphaFoldDB" id="A0A554LJY0"/>
<evidence type="ECO:0000313" key="1">
    <source>
        <dbReference type="EMBL" id="TSC92959.1"/>
    </source>
</evidence>
<evidence type="ECO:0000313" key="2">
    <source>
        <dbReference type="Proteomes" id="UP000315689"/>
    </source>
</evidence>
<feature type="non-terminal residue" evidence="1">
    <location>
        <position position="1"/>
    </location>
</feature>
<name>A0A554LJY0_9BACT</name>
<reference evidence="1 2" key="1">
    <citation type="submission" date="2017-07" db="EMBL/GenBank/DDBJ databases">
        <title>Mechanisms for carbon and nitrogen cycling indicate functional differentiation within the Candidate Phyla Radiation.</title>
        <authorList>
            <person name="Danczak R.E."/>
            <person name="Johnston M.D."/>
            <person name="Kenah C."/>
            <person name="Slattery M."/>
            <person name="Wrighton K.C."/>
            <person name="Wilkins M.J."/>
        </authorList>
    </citation>
    <scope>NUCLEOTIDE SEQUENCE [LARGE SCALE GENOMIC DNA]</scope>
    <source>
        <strain evidence="1">Licking1014_7</strain>
    </source>
</reference>
<dbReference type="EMBL" id="VMGK01000009">
    <property type="protein sequence ID" value="TSC92959.1"/>
    <property type="molecule type" value="Genomic_DNA"/>
</dbReference>
<gene>
    <name evidence="1" type="ORF">CEN89_324</name>
</gene>
<protein>
    <submittedName>
        <fullName evidence="1">Uncharacterized protein</fullName>
    </submittedName>
</protein>
<accession>A0A554LJY0</accession>
<proteinExistence type="predicted"/>